<proteinExistence type="inferred from homology"/>
<evidence type="ECO:0000256" key="6">
    <source>
        <dbReference type="HAMAP-Rule" id="MF_01161"/>
    </source>
</evidence>
<feature type="binding site" evidence="6">
    <location>
        <begin position="70"/>
        <end position="75"/>
    </location>
    <ligand>
        <name>ATP</name>
        <dbReference type="ChEBI" id="CHEBI:30616"/>
    </ligand>
</feature>
<reference evidence="10" key="1">
    <citation type="journal article" date="2009" name="Environ. Microbiol.">
        <title>Contribution of mobile genetic elements to Desulfovibrio vulgaris genome plasticity.</title>
        <authorList>
            <person name="Walker C.B."/>
            <person name="Stolyar S."/>
            <person name="Chivian D."/>
            <person name="Pinel N."/>
            <person name="Gabster J.A."/>
            <person name="Dehal P.S."/>
            <person name="He Z."/>
            <person name="Yang Z.K."/>
            <person name="Yen H.C."/>
            <person name="Zhou J."/>
            <person name="Wall J.D."/>
            <person name="Hazen T.C."/>
            <person name="Arkin A.P."/>
            <person name="Stahl D.A."/>
        </authorList>
    </citation>
    <scope>NUCLEOTIDE SEQUENCE [LARGE SCALE GENOMIC DNA]</scope>
    <source>
        <strain evidence="10">DP4</strain>
    </source>
</reference>
<comment type="similarity">
    <text evidence="6">Belongs to the tRNA(Ile)-lysidine synthase family.</text>
</comment>
<dbReference type="InterPro" id="IPR012795">
    <property type="entry name" value="tRNA_Ile_lys_synt_N"/>
</dbReference>
<evidence type="ECO:0000256" key="7">
    <source>
        <dbReference type="SAM" id="MobiDB-lite"/>
    </source>
</evidence>
<feature type="region of interest" description="Disordered" evidence="7">
    <location>
        <begin position="286"/>
        <end position="308"/>
    </location>
</feature>
<comment type="catalytic activity">
    <reaction evidence="5 6">
        <text>cytidine(34) in tRNA(Ile2) + L-lysine + ATP = lysidine(34) in tRNA(Ile2) + AMP + diphosphate + H(+)</text>
        <dbReference type="Rhea" id="RHEA:43744"/>
        <dbReference type="Rhea" id="RHEA-COMP:10625"/>
        <dbReference type="Rhea" id="RHEA-COMP:10670"/>
        <dbReference type="ChEBI" id="CHEBI:15378"/>
        <dbReference type="ChEBI" id="CHEBI:30616"/>
        <dbReference type="ChEBI" id="CHEBI:32551"/>
        <dbReference type="ChEBI" id="CHEBI:33019"/>
        <dbReference type="ChEBI" id="CHEBI:82748"/>
        <dbReference type="ChEBI" id="CHEBI:83665"/>
        <dbReference type="ChEBI" id="CHEBI:456215"/>
        <dbReference type="EC" id="6.3.4.19"/>
    </reaction>
</comment>
<evidence type="ECO:0000256" key="1">
    <source>
        <dbReference type="ARBA" id="ARBA00022598"/>
    </source>
</evidence>
<dbReference type="Gene3D" id="3.40.50.620">
    <property type="entry name" value="HUPs"/>
    <property type="match status" value="1"/>
</dbReference>
<evidence type="ECO:0000256" key="2">
    <source>
        <dbReference type="ARBA" id="ARBA00022694"/>
    </source>
</evidence>
<dbReference type="KEGG" id="dvl:Dvul_1620"/>
<evidence type="ECO:0000256" key="5">
    <source>
        <dbReference type="ARBA" id="ARBA00048539"/>
    </source>
</evidence>
<evidence type="ECO:0000256" key="3">
    <source>
        <dbReference type="ARBA" id="ARBA00022741"/>
    </source>
</evidence>
<comment type="domain">
    <text evidence="6">The N-terminal region contains the highly conserved SGGXDS motif, predicted to be a P-loop motif involved in ATP binding.</text>
</comment>
<keyword evidence="3 6" id="KW-0547">Nucleotide-binding</keyword>
<dbReference type="GO" id="GO:0005737">
    <property type="term" value="C:cytoplasm"/>
    <property type="evidence" value="ECO:0007669"/>
    <property type="project" value="UniProtKB-SubCell"/>
</dbReference>
<dbReference type="AlphaFoldDB" id="A0A0H3A8K3"/>
<evidence type="ECO:0000259" key="8">
    <source>
        <dbReference type="Pfam" id="PF01171"/>
    </source>
</evidence>
<evidence type="ECO:0000313" key="9">
    <source>
        <dbReference type="EMBL" id="ABM28637.1"/>
    </source>
</evidence>
<keyword evidence="1 6" id="KW-0436">Ligase</keyword>
<keyword evidence="4 6" id="KW-0067">ATP-binding</keyword>
<organism evidence="9 10">
    <name type="scientific">Nitratidesulfovibrio vulgaris (strain DP4)</name>
    <name type="common">Desulfovibrio vulgaris</name>
    <dbReference type="NCBI Taxonomy" id="391774"/>
    <lineage>
        <taxon>Bacteria</taxon>
        <taxon>Pseudomonadati</taxon>
        <taxon>Thermodesulfobacteriota</taxon>
        <taxon>Desulfovibrionia</taxon>
        <taxon>Desulfovibrionales</taxon>
        <taxon>Desulfovibrionaceae</taxon>
        <taxon>Nitratidesulfovibrio</taxon>
    </lineage>
</organism>
<keyword evidence="6" id="KW-0963">Cytoplasm</keyword>
<feature type="domain" description="tRNA(Ile)-lysidine/2-thiocytidine synthase N-terminal" evidence="8">
    <location>
        <begin position="65"/>
        <end position="245"/>
    </location>
</feature>
<dbReference type="PANTHER" id="PTHR43033">
    <property type="entry name" value="TRNA(ILE)-LYSIDINE SYNTHASE-RELATED"/>
    <property type="match status" value="1"/>
</dbReference>
<comment type="function">
    <text evidence="6">Ligates lysine onto the cytidine present at position 34 of the AUA codon-specific tRNA(Ile) that contains the anticodon CAU, in an ATP-dependent manner. Cytidine is converted to lysidine, thus changing the amino acid specificity of the tRNA from methionine to isoleucine.</text>
</comment>
<dbReference type="Proteomes" id="UP000009173">
    <property type="component" value="Chromosome"/>
</dbReference>
<gene>
    <name evidence="6" type="primary">tilS</name>
    <name evidence="9" type="ordered locus">Dvul_1620</name>
</gene>
<dbReference type="InterPro" id="IPR011063">
    <property type="entry name" value="TilS/TtcA_N"/>
</dbReference>
<dbReference type="CDD" id="cd01992">
    <property type="entry name" value="TilS_N"/>
    <property type="match status" value="1"/>
</dbReference>
<protein>
    <recommendedName>
        <fullName evidence="6">tRNA(Ile)-lysidine synthase</fullName>
        <ecNumber evidence="6">6.3.4.19</ecNumber>
    </recommendedName>
    <alternativeName>
        <fullName evidence="6">tRNA(Ile)-2-lysyl-cytidine synthase</fullName>
    </alternativeName>
    <alternativeName>
        <fullName evidence="6">tRNA(Ile)-lysidine synthetase</fullName>
    </alternativeName>
</protein>
<dbReference type="HOGENOM" id="CLU_018869_0_0_7"/>
<dbReference type="InterPro" id="IPR014729">
    <property type="entry name" value="Rossmann-like_a/b/a_fold"/>
</dbReference>
<dbReference type="RefSeq" id="WP_011792378.1">
    <property type="nucleotide sequence ID" value="NC_008751.1"/>
</dbReference>
<dbReference type="EC" id="6.3.4.19" evidence="6"/>
<keyword evidence="2 6" id="KW-0819">tRNA processing</keyword>
<comment type="subcellular location">
    <subcellularLocation>
        <location evidence="6">Cytoplasm</location>
    </subcellularLocation>
</comment>
<name>A0A0H3A8K3_NITV4</name>
<evidence type="ECO:0000313" key="10">
    <source>
        <dbReference type="Proteomes" id="UP000009173"/>
    </source>
</evidence>
<dbReference type="NCBIfam" id="TIGR02432">
    <property type="entry name" value="lysidine_TilS_N"/>
    <property type="match status" value="1"/>
</dbReference>
<dbReference type="PANTHER" id="PTHR43033:SF1">
    <property type="entry name" value="TRNA(ILE)-LYSIDINE SYNTHASE-RELATED"/>
    <property type="match status" value="1"/>
</dbReference>
<dbReference type="GO" id="GO:0032267">
    <property type="term" value="F:tRNA(Ile)-lysidine synthase activity"/>
    <property type="evidence" value="ECO:0007669"/>
    <property type="project" value="UniProtKB-EC"/>
</dbReference>
<accession>A0A0H3A8K3</accession>
<evidence type="ECO:0000256" key="4">
    <source>
        <dbReference type="ARBA" id="ARBA00022840"/>
    </source>
</evidence>
<dbReference type="SUPFAM" id="SSF52402">
    <property type="entry name" value="Adenine nucleotide alpha hydrolases-like"/>
    <property type="match status" value="1"/>
</dbReference>
<dbReference type="HAMAP" id="MF_01161">
    <property type="entry name" value="tRNA_Ile_lys_synt"/>
    <property type="match status" value="1"/>
</dbReference>
<dbReference type="GO" id="GO:0005524">
    <property type="term" value="F:ATP binding"/>
    <property type="evidence" value="ECO:0007669"/>
    <property type="project" value="UniProtKB-UniRule"/>
</dbReference>
<dbReference type="InterPro" id="IPR012094">
    <property type="entry name" value="tRNA_Ile_lys_synt"/>
</dbReference>
<dbReference type="Pfam" id="PF01171">
    <property type="entry name" value="ATP_bind_3"/>
    <property type="match status" value="1"/>
</dbReference>
<dbReference type="EMBL" id="CP000527">
    <property type="protein sequence ID" value="ABM28637.1"/>
    <property type="molecule type" value="Genomic_DNA"/>
</dbReference>
<dbReference type="GO" id="GO:0006400">
    <property type="term" value="P:tRNA modification"/>
    <property type="evidence" value="ECO:0007669"/>
    <property type="project" value="UniProtKB-UniRule"/>
</dbReference>
<sequence length="390" mass="41707">MPGSPPAERNTEPAPGLRLLSAPDDLPRTLQALPSAAARLCLDVERTIKGVCDGENGEGVRNCHCVVALSGGADSTALLLILHYLRQRLGLSLSALHVDHGLRPESAAEARAAVTFCHALGIPLAVHTLAVDELAAVWRVGTEEAGRKARYDLLAAALPSAAADWICTGHHLGDLAEDVLMRLVRGCGWPALGGMRLCDPARRILRPLLLTGKDRLEAFLATLGVSWTEDPSNASDTYLRNRMRHGVIPLLTAENPGFLDQVRDLWQLAHIDADFWETRTAATLNAAPAPPSHAEGEASAPHDGAHGAESIRLPKTTLTGLHQAERLRLFKEVLRRMGEGQARAETLLALDAAWVAGRGGTRFMFAGCKTATVRRGDIIFSGGPPAEDTP</sequence>